<accession>A0AAU7QA00</accession>
<name>A0AAU7QA00_9GAMM</name>
<dbReference type="EMBL" id="CP157947">
    <property type="protein sequence ID" value="XBS69900.1"/>
    <property type="molecule type" value="Genomic_DNA"/>
</dbReference>
<protein>
    <submittedName>
        <fullName evidence="2">Uncharacterized protein</fullName>
    </submittedName>
</protein>
<feature type="region of interest" description="Disordered" evidence="1">
    <location>
        <begin position="1"/>
        <end position="45"/>
    </location>
</feature>
<organism evidence="2">
    <name type="scientific">Acerihabitans sp. KWT182</name>
    <dbReference type="NCBI Taxonomy" id="3157919"/>
    <lineage>
        <taxon>Bacteria</taxon>
        <taxon>Pseudomonadati</taxon>
        <taxon>Pseudomonadota</taxon>
        <taxon>Gammaproteobacteria</taxon>
        <taxon>Enterobacterales</taxon>
        <taxon>Pectobacteriaceae</taxon>
        <taxon>Acerihabitans</taxon>
    </lineage>
</organism>
<feature type="compositionally biased region" description="Polar residues" evidence="1">
    <location>
        <begin position="15"/>
        <end position="24"/>
    </location>
</feature>
<feature type="compositionally biased region" description="Basic residues" evidence="1">
    <location>
        <begin position="1"/>
        <end position="14"/>
    </location>
</feature>
<evidence type="ECO:0000313" key="2">
    <source>
        <dbReference type="EMBL" id="XBS69900.1"/>
    </source>
</evidence>
<sequence length="83" mass="9437">MRKKGTQVRKKSTQKIRSANNAEQNEIYRKNSADSAENSAADPQYSAPVLKSQWEKLVLIMPAEIAHKQALPHERLTFLKVFA</sequence>
<evidence type="ECO:0000256" key="1">
    <source>
        <dbReference type="SAM" id="MobiDB-lite"/>
    </source>
</evidence>
<gene>
    <name evidence="2" type="ORF">ABK905_00480</name>
</gene>
<proteinExistence type="predicted"/>
<reference evidence="2" key="1">
    <citation type="submission" date="2024-06" db="EMBL/GenBank/DDBJ databases">
        <authorList>
            <person name="Coelho C."/>
            <person name="Bento M."/>
            <person name="Garcia E."/>
            <person name="Camelo A."/>
            <person name="Brandao I."/>
            <person name="Espirito Santo C."/>
            <person name="Trovao J."/>
            <person name="Verissimo A."/>
            <person name="Costa J."/>
            <person name="Tiago I."/>
        </authorList>
    </citation>
    <scope>NUCLEOTIDE SEQUENCE</scope>
    <source>
        <strain evidence="2">KWT182</strain>
    </source>
</reference>
<feature type="compositionally biased region" description="Low complexity" evidence="1">
    <location>
        <begin position="33"/>
        <end position="42"/>
    </location>
</feature>
<dbReference type="AlphaFoldDB" id="A0AAU7QA00"/>